<keyword evidence="2" id="KW-1003">Cell membrane</keyword>
<feature type="domain" description="Copper acquisition factor BIM1-like" evidence="11">
    <location>
        <begin position="33"/>
        <end position="174"/>
    </location>
</feature>
<feature type="signal peptide" evidence="10">
    <location>
        <begin position="1"/>
        <end position="17"/>
    </location>
</feature>
<gene>
    <name evidence="12" type="ORF">L201_001423</name>
</gene>
<dbReference type="GO" id="GO:0005886">
    <property type="term" value="C:plasma membrane"/>
    <property type="evidence" value="ECO:0007669"/>
    <property type="project" value="UniProtKB-SubCell"/>
</dbReference>
<dbReference type="GeneID" id="91092095"/>
<keyword evidence="13" id="KW-1185">Reference proteome</keyword>
<evidence type="ECO:0000256" key="7">
    <source>
        <dbReference type="ARBA" id="ARBA00023288"/>
    </source>
</evidence>
<evidence type="ECO:0000256" key="10">
    <source>
        <dbReference type="SAM" id="SignalP"/>
    </source>
</evidence>
<evidence type="ECO:0000313" key="12">
    <source>
        <dbReference type="EMBL" id="WWC86546.1"/>
    </source>
</evidence>
<evidence type="ECO:0000256" key="5">
    <source>
        <dbReference type="ARBA" id="ARBA00023136"/>
    </source>
</evidence>
<evidence type="ECO:0000259" key="11">
    <source>
        <dbReference type="Pfam" id="PF20238"/>
    </source>
</evidence>
<evidence type="ECO:0000256" key="9">
    <source>
        <dbReference type="SAM" id="Phobius"/>
    </source>
</evidence>
<comment type="subcellular location">
    <subcellularLocation>
        <location evidence="1">Cell membrane</location>
        <topology evidence="1">Lipid-anchor</topology>
        <topology evidence="1">GPI-anchor</topology>
    </subcellularLocation>
</comment>
<keyword evidence="6" id="KW-0325">Glycoprotein</keyword>
<dbReference type="PANTHER" id="PTHR34992">
    <property type="entry name" value="HYPHAL ANASTAMOSIS-7 PROTEIN"/>
    <property type="match status" value="1"/>
</dbReference>
<feature type="region of interest" description="Disordered" evidence="8">
    <location>
        <begin position="184"/>
        <end position="223"/>
    </location>
</feature>
<evidence type="ECO:0000256" key="1">
    <source>
        <dbReference type="ARBA" id="ARBA00004609"/>
    </source>
</evidence>
<keyword evidence="7" id="KW-0449">Lipoprotein</keyword>
<feature type="transmembrane region" description="Helical" evidence="9">
    <location>
        <begin position="228"/>
        <end position="251"/>
    </location>
</feature>
<feature type="compositionally biased region" description="Low complexity" evidence="8">
    <location>
        <begin position="191"/>
        <end position="223"/>
    </location>
</feature>
<dbReference type="InterPro" id="IPR046530">
    <property type="entry name" value="BIM1-like_dom"/>
</dbReference>
<evidence type="ECO:0000256" key="6">
    <source>
        <dbReference type="ARBA" id="ARBA00023180"/>
    </source>
</evidence>
<accession>A0AAX4JM95</accession>
<dbReference type="GO" id="GO:0098552">
    <property type="term" value="C:side of membrane"/>
    <property type="evidence" value="ECO:0007669"/>
    <property type="project" value="UniProtKB-KW"/>
</dbReference>
<keyword evidence="4 10" id="KW-0732">Signal</keyword>
<dbReference type="Proteomes" id="UP001355207">
    <property type="component" value="Chromosome 1"/>
</dbReference>
<proteinExistence type="predicted"/>
<dbReference type="EMBL" id="CP144098">
    <property type="protein sequence ID" value="WWC86546.1"/>
    <property type="molecule type" value="Genomic_DNA"/>
</dbReference>
<feature type="region of interest" description="Disordered" evidence="8">
    <location>
        <begin position="40"/>
        <end position="59"/>
    </location>
</feature>
<keyword evidence="3" id="KW-0336">GPI-anchor</keyword>
<keyword evidence="9" id="KW-0812">Transmembrane</keyword>
<dbReference type="Pfam" id="PF20238">
    <property type="entry name" value="BIM1-like_dom"/>
    <property type="match status" value="1"/>
</dbReference>
<evidence type="ECO:0000256" key="8">
    <source>
        <dbReference type="SAM" id="MobiDB-lite"/>
    </source>
</evidence>
<evidence type="ECO:0000256" key="4">
    <source>
        <dbReference type="ARBA" id="ARBA00022729"/>
    </source>
</evidence>
<protein>
    <recommendedName>
        <fullName evidence="11">Copper acquisition factor BIM1-like domain-containing protein</fullName>
    </recommendedName>
</protein>
<sequence>MLFQTLVFSAAATIATAISVDRRAAITDFNGTSPIDFSWPPGREFSSSTATKAPCGGSPAGTRASYPLSGGEIALTTKTLVDGVNILWTNETDPSRFHAFSTYTNTLSELGAGHYCQAAPDFSSLGLKAGDDVTLMIMYNLDGVTDNYYYCADVNLVATDEFKPSEQYMCSNLTSTIYEASSDDSMKVGQTSSSSSTTSSDTTSSEIAQPSVTSGNSSSNSSSGISGAAGGGIGAAVTIVVIAALAAAAYVSGYVRFGKKRPVVLEDHASDSTGVPIKAAKFQL</sequence>
<dbReference type="RefSeq" id="XP_066073309.1">
    <property type="nucleotide sequence ID" value="XM_066217212.1"/>
</dbReference>
<reference evidence="12 13" key="1">
    <citation type="submission" date="2024-01" db="EMBL/GenBank/DDBJ databases">
        <title>Comparative genomics of Cryptococcus and Kwoniella reveals pathogenesis evolution and contrasting modes of karyotype evolution via chromosome fusion or intercentromeric recombination.</title>
        <authorList>
            <person name="Coelho M.A."/>
            <person name="David-Palma M."/>
            <person name="Shea T."/>
            <person name="Bowers K."/>
            <person name="McGinley-Smith S."/>
            <person name="Mohammad A.W."/>
            <person name="Gnirke A."/>
            <person name="Yurkov A.M."/>
            <person name="Nowrousian M."/>
            <person name="Sun S."/>
            <person name="Cuomo C.A."/>
            <person name="Heitman J."/>
        </authorList>
    </citation>
    <scope>NUCLEOTIDE SEQUENCE [LARGE SCALE GENOMIC DNA]</scope>
    <source>
        <strain evidence="12 13">CBS 6074</strain>
    </source>
</reference>
<keyword evidence="9" id="KW-1133">Transmembrane helix</keyword>
<name>A0AAX4JM95_9TREE</name>
<evidence type="ECO:0000313" key="13">
    <source>
        <dbReference type="Proteomes" id="UP001355207"/>
    </source>
</evidence>
<keyword evidence="5 9" id="KW-0472">Membrane</keyword>
<feature type="chain" id="PRO_5043791708" description="Copper acquisition factor BIM1-like domain-containing protein" evidence="10">
    <location>
        <begin position="18"/>
        <end position="284"/>
    </location>
</feature>
<evidence type="ECO:0000256" key="3">
    <source>
        <dbReference type="ARBA" id="ARBA00022622"/>
    </source>
</evidence>
<dbReference type="PANTHER" id="PTHR34992:SF5">
    <property type="entry name" value="ANCHORED PROTEIN, PUTATIVE (AFU_ORTHOLOGUE AFUA_6G02800)-RELATED"/>
    <property type="match status" value="1"/>
</dbReference>
<dbReference type="InterPro" id="IPR046936">
    <property type="entry name" value="BIM1-like"/>
</dbReference>
<dbReference type="CDD" id="cd21176">
    <property type="entry name" value="LPMO_auxiliary-like"/>
    <property type="match status" value="1"/>
</dbReference>
<dbReference type="AlphaFoldDB" id="A0AAX4JM95"/>
<organism evidence="12 13">
    <name type="scientific">Kwoniella dendrophila CBS 6074</name>
    <dbReference type="NCBI Taxonomy" id="1295534"/>
    <lineage>
        <taxon>Eukaryota</taxon>
        <taxon>Fungi</taxon>
        <taxon>Dikarya</taxon>
        <taxon>Basidiomycota</taxon>
        <taxon>Agaricomycotina</taxon>
        <taxon>Tremellomycetes</taxon>
        <taxon>Tremellales</taxon>
        <taxon>Cryptococcaceae</taxon>
        <taxon>Kwoniella</taxon>
    </lineage>
</organism>
<evidence type="ECO:0000256" key="2">
    <source>
        <dbReference type="ARBA" id="ARBA00022475"/>
    </source>
</evidence>